<organism evidence="1 2">
    <name type="scientific">Smallanthus sonchifolius</name>
    <dbReference type="NCBI Taxonomy" id="185202"/>
    <lineage>
        <taxon>Eukaryota</taxon>
        <taxon>Viridiplantae</taxon>
        <taxon>Streptophyta</taxon>
        <taxon>Embryophyta</taxon>
        <taxon>Tracheophyta</taxon>
        <taxon>Spermatophyta</taxon>
        <taxon>Magnoliopsida</taxon>
        <taxon>eudicotyledons</taxon>
        <taxon>Gunneridae</taxon>
        <taxon>Pentapetalae</taxon>
        <taxon>asterids</taxon>
        <taxon>campanulids</taxon>
        <taxon>Asterales</taxon>
        <taxon>Asteraceae</taxon>
        <taxon>Asteroideae</taxon>
        <taxon>Heliantheae alliance</taxon>
        <taxon>Millerieae</taxon>
        <taxon>Smallanthus</taxon>
    </lineage>
</organism>
<keyword evidence="2" id="KW-1185">Reference proteome</keyword>
<accession>A0ACB9JXC2</accession>
<protein>
    <submittedName>
        <fullName evidence="1">Uncharacterized protein</fullName>
    </submittedName>
</protein>
<reference evidence="2" key="1">
    <citation type="journal article" date="2022" name="Mol. Ecol. Resour.">
        <title>The genomes of chicory, endive, great burdock and yacon provide insights into Asteraceae palaeo-polyploidization history and plant inulin production.</title>
        <authorList>
            <person name="Fan W."/>
            <person name="Wang S."/>
            <person name="Wang H."/>
            <person name="Wang A."/>
            <person name="Jiang F."/>
            <person name="Liu H."/>
            <person name="Zhao H."/>
            <person name="Xu D."/>
            <person name="Zhang Y."/>
        </authorList>
    </citation>
    <scope>NUCLEOTIDE SEQUENCE [LARGE SCALE GENOMIC DNA]</scope>
    <source>
        <strain evidence="2">cv. Yunnan</strain>
    </source>
</reference>
<gene>
    <name evidence="1" type="ORF">L1987_06153</name>
</gene>
<dbReference type="Proteomes" id="UP001056120">
    <property type="component" value="Linkage Group LG02"/>
</dbReference>
<comment type="caution">
    <text evidence="1">The sequence shown here is derived from an EMBL/GenBank/DDBJ whole genome shotgun (WGS) entry which is preliminary data.</text>
</comment>
<sequence length="213" mass="24141">MNQNANVIGFVADVGVLKTIRTKKGKDTKKLNRIYLSLWDQYADDILGHWENREENGLIVVILQFGQICGNCWLKVPLTVQDSTGTVYLIVKQQKLLKIHLNGGDKGPYPDEFCDLLKKKFAFKIDIKNFNIDNNFEPDNSVSITNTFNEIPSQETANLKADVEQTPVNITPFPQGVNLKAAIEETDDNVTPFSQNDKCIGKRHVEEATFKRR</sequence>
<evidence type="ECO:0000313" key="2">
    <source>
        <dbReference type="Proteomes" id="UP001056120"/>
    </source>
</evidence>
<dbReference type="EMBL" id="CM042019">
    <property type="protein sequence ID" value="KAI3824684.1"/>
    <property type="molecule type" value="Genomic_DNA"/>
</dbReference>
<name>A0ACB9JXC2_9ASTR</name>
<evidence type="ECO:0000313" key="1">
    <source>
        <dbReference type="EMBL" id="KAI3824684.1"/>
    </source>
</evidence>
<reference evidence="1 2" key="2">
    <citation type="journal article" date="2022" name="Mol. Ecol. Resour.">
        <title>The genomes of chicory, endive, great burdock and yacon provide insights into Asteraceae paleo-polyploidization history and plant inulin production.</title>
        <authorList>
            <person name="Fan W."/>
            <person name="Wang S."/>
            <person name="Wang H."/>
            <person name="Wang A."/>
            <person name="Jiang F."/>
            <person name="Liu H."/>
            <person name="Zhao H."/>
            <person name="Xu D."/>
            <person name="Zhang Y."/>
        </authorList>
    </citation>
    <scope>NUCLEOTIDE SEQUENCE [LARGE SCALE GENOMIC DNA]</scope>
    <source>
        <strain evidence="2">cv. Yunnan</strain>
        <tissue evidence="1">Leaves</tissue>
    </source>
</reference>
<proteinExistence type="predicted"/>